<keyword evidence="3" id="KW-0238">DNA-binding</keyword>
<dbReference type="SUPFAM" id="SSF53850">
    <property type="entry name" value="Periplasmic binding protein-like II"/>
    <property type="match status" value="1"/>
</dbReference>
<dbReference type="PROSITE" id="PS50931">
    <property type="entry name" value="HTH_LYSR"/>
    <property type="match status" value="1"/>
</dbReference>
<dbReference type="Pfam" id="PF00126">
    <property type="entry name" value="HTH_1"/>
    <property type="match status" value="1"/>
</dbReference>
<keyword evidence="2" id="KW-0805">Transcription regulation</keyword>
<evidence type="ECO:0000256" key="3">
    <source>
        <dbReference type="ARBA" id="ARBA00023125"/>
    </source>
</evidence>
<dbReference type="InterPro" id="IPR000847">
    <property type="entry name" value="LysR_HTH_N"/>
</dbReference>
<name>A0ABR8VRQ4_9BACI</name>
<evidence type="ECO:0000259" key="5">
    <source>
        <dbReference type="PROSITE" id="PS50931"/>
    </source>
</evidence>
<organism evidence="6 7">
    <name type="scientific">Bacillus norwichensis</name>
    <dbReference type="NCBI Taxonomy" id="2762217"/>
    <lineage>
        <taxon>Bacteria</taxon>
        <taxon>Bacillati</taxon>
        <taxon>Bacillota</taxon>
        <taxon>Bacilli</taxon>
        <taxon>Bacillales</taxon>
        <taxon>Bacillaceae</taxon>
        <taxon>Bacillus</taxon>
    </lineage>
</organism>
<sequence length="292" mass="32794">MQLRSLEVFVTVVEKNGFTRAAAALYVGQPALSKTIQKLEQDLNVILFDRTSKKIQLTDEGKLLYEKSKEILAKINSIPESLNELSQVISGEVKVGIPQIIGSLFFPPVAYRFMKKNPNVTLATKEDGGVIIEKLVTQGQLDIGFVVLPAANILEAELIYQDEFVVCVSSKHPLAKAHAVRLSELKDEKFILFDKSFALYNLIRNHCIESGFSPEVSFQSTQWDLVLELVSAQLGISIIPKKLTNKLNDIDIVALPIKDPNIRWNIGIITKKNAYKSYALKEFMKVVRDIYK</sequence>
<dbReference type="PANTHER" id="PTHR30419:SF8">
    <property type="entry name" value="NITROGEN ASSIMILATION TRANSCRIPTIONAL ACTIVATOR-RELATED"/>
    <property type="match status" value="1"/>
</dbReference>
<evidence type="ECO:0000313" key="6">
    <source>
        <dbReference type="EMBL" id="MBD8007422.1"/>
    </source>
</evidence>
<dbReference type="Gene3D" id="3.40.190.290">
    <property type="match status" value="1"/>
</dbReference>
<dbReference type="Pfam" id="PF03466">
    <property type="entry name" value="LysR_substrate"/>
    <property type="match status" value="1"/>
</dbReference>
<dbReference type="InterPro" id="IPR036388">
    <property type="entry name" value="WH-like_DNA-bd_sf"/>
</dbReference>
<dbReference type="EMBL" id="JACSPV010000059">
    <property type="protein sequence ID" value="MBD8007422.1"/>
    <property type="molecule type" value="Genomic_DNA"/>
</dbReference>
<reference evidence="6 7" key="1">
    <citation type="submission" date="2020-08" db="EMBL/GenBank/DDBJ databases">
        <title>A Genomic Blueprint of the Chicken Gut Microbiome.</title>
        <authorList>
            <person name="Gilroy R."/>
            <person name="Ravi A."/>
            <person name="Getino M."/>
            <person name="Pursley I."/>
            <person name="Horton D.L."/>
            <person name="Alikhan N.-F."/>
            <person name="Baker D."/>
            <person name="Gharbi K."/>
            <person name="Hall N."/>
            <person name="Watson M."/>
            <person name="Adriaenssens E.M."/>
            <person name="Foster-Nyarko E."/>
            <person name="Jarju S."/>
            <person name="Secka A."/>
            <person name="Antonio M."/>
            <person name="Oren A."/>
            <person name="Chaudhuri R."/>
            <person name="La Ragione R.M."/>
            <person name="Hildebrand F."/>
            <person name="Pallen M.J."/>
        </authorList>
    </citation>
    <scope>NUCLEOTIDE SEQUENCE [LARGE SCALE GENOMIC DNA]</scope>
    <source>
        <strain evidence="6 7">Sa1BUA2</strain>
    </source>
</reference>
<dbReference type="PANTHER" id="PTHR30419">
    <property type="entry name" value="HTH-TYPE TRANSCRIPTIONAL REGULATOR YBHD"/>
    <property type="match status" value="1"/>
</dbReference>
<protein>
    <submittedName>
        <fullName evidence="6">LysR family transcriptional regulator</fullName>
    </submittedName>
</protein>
<dbReference type="InterPro" id="IPR005119">
    <property type="entry name" value="LysR_subst-bd"/>
</dbReference>
<comment type="caution">
    <text evidence="6">The sequence shown here is derived from an EMBL/GenBank/DDBJ whole genome shotgun (WGS) entry which is preliminary data.</text>
</comment>
<evidence type="ECO:0000313" key="7">
    <source>
        <dbReference type="Proteomes" id="UP000648182"/>
    </source>
</evidence>
<dbReference type="SUPFAM" id="SSF46785">
    <property type="entry name" value="Winged helix' DNA-binding domain"/>
    <property type="match status" value="1"/>
</dbReference>
<dbReference type="Gene3D" id="1.10.10.10">
    <property type="entry name" value="Winged helix-like DNA-binding domain superfamily/Winged helix DNA-binding domain"/>
    <property type="match status" value="1"/>
</dbReference>
<keyword evidence="4" id="KW-0804">Transcription</keyword>
<evidence type="ECO:0000256" key="2">
    <source>
        <dbReference type="ARBA" id="ARBA00023015"/>
    </source>
</evidence>
<accession>A0ABR8VRQ4</accession>
<dbReference type="PRINTS" id="PR00039">
    <property type="entry name" value="HTHLYSR"/>
</dbReference>
<proteinExistence type="inferred from homology"/>
<dbReference type="Proteomes" id="UP000648182">
    <property type="component" value="Unassembled WGS sequence"/>
</dbReference>
<evidence type="ECO:0000256" key="1">
    <source>
        <dbReference type="ARBA" id="ARBA00009437"/>
    </source>
</evidence>
<keyword evidence="7" id="KW-1185">Reference proteome</keyword>
<comment type="similarity">
    <text evidence="1">Belongs to the LysR transcriptional regulatory family.</text>
</comment>
<dbReference type="InterPro" id="IPR036390">
    <property type="entry name" value="WH_DNA-bd_sf"/>
</dbReference>
<feature type="domain" description="HTH lysR-type" evidence="5">
    <location>
        <begin position="1"/>
        <end position="58"/>
    </location>
</feature>
<evidence type="ECO:0000256" key="4">
    <source>
        <dbReference type="ARBA" id="ARBA00023163"/>
    </source>
</evidence>
<dbReference type="InterPro" id="IPR050950">
    <property type="entry name" value="HTH-type_LysR_regulators"/>
</dbReference>
<dbReference type="RefSeq" id="WP_191816033.1">
    <property type="nucleotide sequence ID" value="NZ_JACSPV010000059.1"/>
</dbReference>
<gene>
    <name evidence="6" type="ORF">H9631_20470</name>
</gene>